<comment type="caution">
    <text evidence="6">The sequence shown here is derived from an EMBL/GenBank/DDBJ whole genome shotgun (WGS) entry which is preliminary data.</text>
</comment>
<accession>A0A2S7EQN0</accession>
<dbReference type="PANTHER" id="PTHR30346:SF0">
    <property type="entry name" value="HCA OPERON TRANSCRIPTIONAL ACTIVATOR HCAR"/>
    <property type="match status" value="1"/>
</dbReference>
<organism evidence="6 7">
    <name type="scientific">Xanthomonas hyacinthi</name>
    <dbReference type="NCBI Taxonomy" id="56455"/>
    <lineage>
        <taxon>Bacteria</taxon>
        <taxon>Pseudomonadati</taxon>
        <taxon>Pseudomonadota</taxon>
        <taxon>Gammaproteobacteria</taxon>
        <taxon>Lysobacterales</taxon>
        <taxon>Lysobacteraceae</taxon>
        <taxon>Xanthomonas</taxon>
    </lineage>
</organism>
<name>A0A2S7EQN0_9XANT</name>
<dbReference type="GO" id="GO:0032993">
    <property type="term" value="C:protein-DNA complex"/>
    <property type="evidence" value="ECO:0007669"/>
    <property type="project" value="TreeGrafter"/>
</dbReference>
<dbReference type="PANTHER" id="PTHR30346">
    <property type="entry name" value="TRANSCRIPTIONAL DUAL REGULATOR HCAR-RELATED"/>
    <property type="match status" value="1"/>
</dbReference>
<dbReference type="Pfam" id="PF00126">
    <property type="entry name" value="HTH_1"/>
    <property type="match status" value="1"/>
</dbReference>
<dbReference type="GO" id="GO:0003700">
    <property type="term" value="F:DNA-binding transcription factor activity"/>
    <property type="evidence" value="ECO:0007669"/>
    <property type="project" value="InterPro"/>
</dbReference>
<evidence type="ECO:0000259" key="5">
    <source>
        <dbReference type="PROSITE" id="PS50931"/>
    </source>
</evidence>
<dbReference type="EMBL" id="MDEG01000028">
    <property type="protein sequence ID" value="PPU95426.1"/>
    <property type="molecule type" value="Genomic_DNA"/>
</dbReference>
<evidence type="ECO:0000256" key="4">
    <source>
        <dbReference type="ARBA" id="ARBA00023163"/>
    </source>
</evidence>
<evidence type="ECO:0000313" key="7">
    <source>
        <dbReference type="Proteomes" id="UP000238261"/>
    </source>
</evidence>
<comment type="similarity">
    <text evidence="1">Belongs to the LysR transcriptional regulatory family.</text>
</comment>
<dbReference type="OrthoDB" id="5289754at2"/>
<dbReference type="AlphaFoldDB" id="A0A2S7EQN0"/>
<keyword evidence="4" id="KW-0804">Transcription</keyword>
<dbReference type="InterPro" id="IPR000847">
    <property type="entry name" value="LysR_HTH_N"/>
</dbReference>
<reference evidence="7" key="1">
    <citation type="submission" date="2016-08" db="EMBL/GenBank/DDBJ databases">
        <authorList>
            <person name="Merda D."/>
            <person name="Briand M."/>
            <person name="Taghouti G."/>
            <person name="Carrere S."/>
            <person name="Gouzy J."/>
            <person name="Portier P."/>
            <person name="Jacques M.-A."/>
            <person name="Fischer-Le Saux M."/>
        </authorList>
    </citation>
    <scope>NUCLEOTIDE SEQUENCE [LARGE SCALE GENOMIC DNA]</scope>
    <source>
        <strain evidence="7">CFBP1156</strain>
    </source>
</reference>
<keyword evidence="3" id="KW-0238">DNA-binding</keyword>
<dbReference type="SUPFAM" id="SSF46785">
    <property type="entry name" value="Winged helix' DNA-binding domain"/>
    <property type="match status" value="1"/>
</dbReference>
<sequence>MELRHLRCLLAVAEKLHFARATERLHTDQSPLSRTIQEEDLCAALFARATRSTRLIRAGALLLEHVPRVLGLDQASCVV</sequence>
<keyword evidence="2" id="KW-0805">Transcription regulation</keyword>
<evidence type="ECO:0000256" key="3">
    <source>
        <dbReference type="ARBA" id="ARBA00023125"/>
    </source>
</evidence>
<dbReference type="GO" id="GO:0003677">
    <property type="term" value="F:DNA binding"/>
    <property type="evidence" value="ECO:0007669"/>
    <property type="project" value="UniProtKB-KW"/>
</dbReference>
<dbReference type="Gene3D" id="1.10.10.10">
    <property type="entry name" value="Winged helix-like DNA-binding domain superfamily/Winged helix DNA-binding domain"/>
    <property type="match status" value="1"/>
</dbReference>
<keyword evidence="7" id="KW-1185">Reference proteome</keyword>
<proteinExistence type="inferred from homology"/>
<protein>
    <recommendedName>
        <fullName evidence="5">HTH lysR-type domain-containing protein</fullName>
    </recommendedName>
</protein>
<evidence type="ECO:0000313" key="6">
    <source>
        <dbReference type="EMBL" id="PPU95426.1"/>
    </source>
</evidence>
<evidence type="ECO:0000256" key="1">
    <source>
        <dbReference type="ARBA" id="ARBA00009437"/>
    </source>
</evidence>
<dbReference type="InterPro" id="IPR036390">
    <property type="entry name" value="WH_DNA-bd_sf"/>
</dbReference>
<feature type="domain" description="HTH lysR-type" evidence="5">
    <location>
        <begin position="1"/>
        <end position="56"/>
    </location>
</feature>
<evidence type="ECO:0000256" key="2">
    <source>
        <dbReference type="ARBA" id="ARBA00023015"/>
    </source>
</evidence>
<dbReference type="InterPro" id="IPR036388">
    <property type="entry name" value="WH-like_DNA-bd_sf"/>
</dbReference>
<gene>
    <name evidence="6" type="ORF">XhyaCFBP1156_18865</name>
</gene>
<dbReference type="Proteomes" id="UP000238261">
    <property type="component" value="Unassembled WGS sequence"/>
</dbReference>
<dbReference type="PROSITE" id="PS50931">
    <property type="entry name" value="HTH_LYSR"/>
    <property type="match status" value="1"/>
</dbReference>